<dbReference type="STRING" id="29655.A0A0K9P9Q3"/>
<dbReference type="EMBL" id="LFYR01001016">
    <property type="protein sequence ID" value="KMZ65694.1"/>
    <property type="molecule type" value="Genomic_DNA"/>
</dbReference>
<feature type="domain" description="Glycoside hydrolase family 3 N-terminal" evidence="4">
    <location>
        <begin position="71"/>
        <end position="400"/>
    </location>
</feature>
<keyword evidence="3" id="KW-0812">Transmembrane</keyword>
<dbReference type="FunFam" id="3.40.50.1700:FF:000002">
    <property type="entry name" value="Glycosyl hydrolase family protein"/>
    <property type="match status" value="1"/>
</dbReference>
<dbReference type="PANTHER" id="PTHR30620">
    <property type="entry name" value="PERIPLASMIC BETA-GLUCOSIDASE-RELATED"/>
    <property type="match status" value="1"/>
</dbReference>
<dbReference type="InterPro" id="IPR017853">
    <property type="entry name" value="GH"/>
</dbReference>
<keyword evidence="2" id="KW-0326">Glycosidase</keyword>
<evidence type="ECO:0000256" key="2">
    <source>
        <dbReference type="ARBA" id="ARBA00023295"/>
    </source>
</evidence>
<dbReference type="Pfam" id="PF01915">
    <property type="entry name" value="Glyco_hydro_3_C"/>
    <property type="match status" value="1"/>
</dbReference>
<dbReference type="Gene3D" id="3.20.20.300">
    <property type="entry name" value="Glycoside hydrolase, family 3, N-terminal domain"/>
    <property type="match status" value="1"/>
</dbReference>
<keyword evidence="3" id="KW-0472">Membrane</keyword>
<reference evidence="7" key="1">
    <citation type="journal article" date="2016" name="Nature">
        <title>The genome of the seagrass Zostera marina reveals angiosperm adaptation to the sea.</title>
        <authorList>
            <person name="Olsen J.L."/>
            <person name="Rouze P."/>
            <person name="Verhelst B."/>
            <person name="Lin Y.-C."/>
            <person name="Bayer T."/>
            <person name="Collen J."/>
            <person name="Dattolo E."/>
            <person name="De Paoli E."/>
            <person name="Dittami S."/>
            <person name="Maumus F."/>
            <person name="Michel G."/>
            <person name="Kersting A."/>
            <person name="Lauritano C."/>
            <person name="Lohaus R."/>
            <person name="Toepel M."/>
            <person name="Tonon T."/>
            <person name="Vanneste K."/>
            <person name="Amirebrahimi M."/>
            <person name="Brakel J."/>
            <person name="Bostroem C."/>
            <person name="Chovatia M."/>
            <person name="Grimwood J."/>
            <person name="Jenkins J.W."/>
            <person name="Jueterbock A."/>
            <person name="Mraz A."/>
            <person name="Stam W.T."/>
            <person name="Tice H."/>
            <person name="Bornberg-Bauer E."/>
            <person name="Green P.J."/>
            <person name="Pearson G.A."/>
            <person name="Procaccini G."/>
            <person name="Duarte C.M."/>
            <person name="Schmutz J."/>
            <person name="Reusch T.B.H."/>
            <person name="Van de Peer Y."/>
        </authorList>
    </citation>
    <scope>NUCLEOTIDE SEQUENCE [LARGE SCALE GENOMIC DNA]</scope>
    <source>
        <strain evidence="7">cv. Finnish</strain>
    </source>
</reference>
<evidence type="ECO:0000256" key="1">
    <source>
        <dbReference type="ARBA" id="ARBA00022801"/>
    </source>
</evidence>
<dbReference type="OMA" id="HISHACM"/>
<dbReference type="AlphaFoldDB" id="A0A0K9P9Q3"/>
<organism evidence="6 7">
    <name type="scientific">Zostera marina</name>
    <name type="common">Eelgrass</name>
    <dbReference type="NCBI Taxonomy" id="29655"/>
    <lineage>
        <taxon>Eukaryota</taxon>
        <taxon>Viridiplantae</taxon>
        <taxon>Streptophyta</taxon>
        <taxon>Embryophyta</taxon>
        <taxon>Tracheophyta</taxon>
        <taxon>Spermatophyta</taxon>
        <taxon>Magnoliopsida</taxon>
        <taxon>Liliopsida</taxon>
        <taxon>Zosteraceae</taxon>
        <taxon>Zostera</taxon>
    </lineage>
</organism>
<evidence type="ECO:0000256" key="3">
    <source>
        <dbReference type="SAM" id="Phobius"/>
    </source>
</evidence>
<dbReference type="Proteomes" id="UP000036987">
    <property type="component" value="Unassembled WGS sequence"/>
</dbReference>
<evidence type="ECO:0000259" key="5">
    <source>
        <dbReference type="Pfam" id="PF01915"/>
    </source>
</evidence>
<dbReference type="FunFam" id="3.20.20.300:FF:000003">
    <property type="entry name" value="Beta-D-glucan exohydrolase isoenzyme ExoI"/>
    <property type="match status" value="1"/>
</dbReference>
<dbReference type="GO" id="GO:0009251">
    <property type="term" value="P:glucan catabolic process"/>
    <property type="evidence" value="ECO:0000318"/>
    <property type="project" value="GO_Central"/>
</dbReference>
<feature type="transmembrane region" description="Helical" evidence="3">
    <location>
        <begin position="29"/>
        <end position="50"/>
    </location>
</feature>
<gene>
    <name evidence="6" type="ORF">ZOSMA_311G00020</name>
</gene>
<evidence type="ECO:0000313" key="6">
    <source>
        <dbReference type="EMBL" id="KMZ65694.1"/>
    </source>
</evidence>
<dbReference type="InterPro" id="IPR036962">
    <property type="entry name" value="Glyco_hydro_3_N_sf"/>
</dbReference>
<evidence type="ECO:0000313" key="7">
    <source>
        <dbReference type="Proteomes" id="UP000036987"/>
    </source>
</evidence>
<dbReference type="Pfam" id="PF00933">
    <property type="entry name" value="Glyco_hydro_3"/>
    <property type="match status" value="1"/>
</dbReference>
<dbReference type="GO" id="GO:0008422">
    <property type="term" value="F:beta-glucosidase activity"/>
    <property type="evidence" value="ECO:0000318"/>
    <property type="project" value="GO_Central"/>
</dbReference>
<dbReference type="InterPro" id="IPR001764">
    <property type="entry name" value="Glyco_hydro_3_N"/>
</dbReference>
<dbReference type="InterPro" id="IPR036881">
    <property type="entry name" value="Glyco_hydro_3_C_sf"/>
</dbReference>
<dbReference type="InterPro" id="IPR002772">
    <property type="entry name" value="Glyco_hydro_3_C"/>
</dbReference>
<keyword evidence="1" id="KW-0378">Hydrolase</keyword>
<dbReference type="PANTHER" id="PTHR30620:SF91">
    <property type="entry name" value="BETA-GLUCOSIDASE"/>
    <property type="match status" value="1"/>
</dbReference>
<protein>
    <submittedName>
        <fullName evidence="6">Beta-glucosidase, family GH3</fullName>
    </submittedName>
</protein>
<dbReference type="InterPro" id="IPR051915">
    <property type="entry name" value="Cellulose_Degrad_GH3"/>
</dbReference>
<comment type="caution">
    <text evidence="6">The sequence shown here is derived from an EMBL/GenBank/DDBJ whole genome shotgun (WGS) entry which is preliminary data.</text>
</comment>
<dbReference type="PRINTS" id="PR00133">
    <property type="entry name" value="GLHYDRLASE3"/>
</dbReference>
<dbReference type="OrthoDB" id="47059at2759"/>
<dbReference type="SUPFAM" id="SSF52279">
    <property type="entry name" value="Beta-D-glucan exohydrolase, C-terminal domain"/>
    <property type="match status" value="1"/>
</dbReference>
<proteinExistence type="predicted"/>
<accession>A0A0K9P9Q3</accession>
<feature type="domain" description="Glycoside hydrolase family 3 C-terminal" evidence="5">
    <location>
        <begin position="437"/>
        <end position="646"/>
    </location>
</feature>
<sequence length="651" mass="72294">MMTMDIDSDLRNIAVWHCDRKREMEFRMVFAVVLLSVSCWICVVSDSHYVKYKDSSQHVEARVEDLLARMTVAEKVGQMAQIYRSIASESVIKKYLLGSVLSGGGSVPKSKATPRDWVDMINGLQKGALETRLGIPMIYGIDAVHGQIYAYKATIFPHNIGLGATRDLKLVEKIGAATALEVRATGIPYVFAPTVAVCRNPRWGRCYESYSENPKLVQAMTAMIIPGLQGRIPKGSSKGVPYVAGKNNVAACAKHFVGDGGTENGTNQGNTMIDRKGLLSIHMPPYRNAVLEGVSTVMISYSSWNFVKMHSNQDLITNYLKKKLKFNGFVITDWEGVDQQTNPQGIHYKSSLETSINAGIDMVMLPFNLTMYLKDIKSLIKEKRIPMSRINDAVRRILRVKFTMGLFEYPLADYNLTHELGSKKHQELAREAVRKSLVLLKNKRHDGKPFLPLQKKVNKIFVAGTHANNIGFQCGGWTINWQGFNGNKDTSGASILKAIKNTIGSKRKVVFKENPKPHDISSNKYAYGIVVVGELPYAETFGDSVNLTIPEPGPSVIKNVCSKMKCIVILISGRPLVIKPYIKMIDALVAAWLPGTEGHGVTDVLFGDYGFSGKLSRTWFKSVEQLPMNVGDIHYDPLFPFGFGLTTKPKM</sequence>
<dbReference type="SUPFAM" id="SSF51445">
    <property type="entry name" value="(Trans)glycosidases"/>
    <property type="match status" value="1"/>
</dbReference>
<keyword evidence="7" id="KW-1185">Reference proteome</keyword>
<name>A0A0K9P9Q3_ZOSMR</name>
<evidence type="ECO:0000259" key="4">
    <source>
        <dbReference type="Pfam" id="PF00933"/>
    </source>
</evidence>
<keyword evidence="3" id="KW-1133">Transmembrane helix</keyword>
<dbReference type="Gene3D" id="3.40.50.1700">
    <property type="entry name" value="Glycoside hydrolase family 3 C-terminal domain"/>
    <property type="match status" value="1"/>
</dbReference>